<sequence length="360" mass="37342">MLPAFVDAHVHLDKAYLLEPIANELAAEGAKLTADLGDAIATVARLRPRLGPEVVAAGAQRAVDTLVRNGTVAARAMVEIDPAVGLGLMDLHADLAARNAGRIGLQLVAFPQRGLELDGMRELMKGAMAAGADVVGGCPYVDDDPGAHLDFVFDLAEAYGAPVDLHLDFSDDPEASLIDLVAERTRAAGMQGRVAIGHVTTLAAMAPDRADRAFAAMAEAGIALAVMPATDVYLTGHPREASGWHATRPVAPLLRAARAGVTVAITNNNLCNPFAPYGNGSQLQAAWLAGLLFRAVAAADRATLIDAITVNPAQILGLPEHGPTPGARADLVVLEAANQDEALLQCSKVAAVVRAGVRIE</sequence>
<dbReference type="Proteomes" id="UP001144313">
    <property type="component" value="Unassembled WGS sequence"/>
</dbReference>
<name>A0A9W6G4X9_9ACTN</name>
<dbReference type="Gene3D" id="3.20.20.140">
    <property type="entry name" value="Metal-dependent hydrolases"/>
    <property type="match status" value="1"/>
</dbReference>
<dbReference type="AlphaFoldDB" id="A0A9W6G4X9"/>
<dbReference type="EMBL" id="BSDT01000001">
    <property type="protein sequence ID" value="GLI40480.1"/>
    <property type="molecule type" value="Genomic_DNA"/>
</dbReference>
<dbReference type="Gene3D" id="2.30.40.10">
    <property type="entry name" value="Urease, subunit C, domain 1"/>
    <property type="match status" value="1"/>
</dbReference>
<dbReference type="PANTHER" id="PTHR32027">
    <property type="entry name" value="CYTOSINE DEAMINASE"/>
    <property type="match status" value="1"/>
</dbReference>
<protein>
    <submittedName>
        <fullName evidence="2">N-acyl-D-amino-acid deacylase</fullName>
    </submittedName>
</protein>
<dbReference type="SUPFAM" id="SSF51556">
    <property type="entry name" value="Metallo-dependent hydrolases"/>
    <property type="match status" value="1"/>
</dbReference>
<dbReference type="InterPro" id="IPR018228">
    <property type="entry name" value="DNase_TatD-rel_CS"/>
</dbReference>
<dbReference type="Pfam" id="PF07969">
    <property type="entry name" value="Amidohydro_3"/>
    <property type="match status" value="1"/>
</dbReference>
<keyword evidence="3" id="KW-1185">Reference proteome</keyword>
<accession>A0A9W6G4X9</accession>
<feature type="domain" description="Amidohydrolase 3" evidence="1">
    <location>
        <begin position="44"/>
        <end position="356"/>
    </location>
</feature>
<proteinExistence type="predicted"/>
<dbReference type="PROSITE" id="PS01137">
    <property type="entry name" value="TATD_1"/>
    <property type="match status" value="1"/>
</dbReference>
<dbReference type="InterPro" id="IPR011059">
    <property type="entry name" value="Metal-dep_hydrolase_composite"/>
</dbReference>
<dbReference type="RefSeq" id="WP_270118800.1">
    <property type="nucleotide sequence ID" value="NZ_BAAAOL010000009.1"/>
</dbReference>
<gene>
    <name evidence="2" type="ORF">GALLR39Z86_03300</name>
</gene>
<dbReference type="InterPro" id="IPR013108">
    <property type="entry name" value="Amidohydro_3"/>
</dbReference>
<organism evidence="2 3">
    <name type="scientific">Glycomyces algeriensis</name>
    <dbReference type="NCBI Taxonomy" id="256037"/>
    <lineage>
        <taxon>Bacteria</taxon>
        <taxon>Bacillati</taxon>
        <taxon>Actinomycetota</taxon>
        <taxon>Actinomycetes</taxon>
        <taxon>Glycomycetales</taxon>
        <taxon>Glycomycetaceae</taxon>
        <taxon>Glycomyces</taxon>
    </lineage>
</organism>
<dbReference type="InterPro" id="IPR052349">
    <property type="entry name" value="Metallo-hydrolase_Enzymes"/>
</dbReference>
<comment type="caution">
    <text evidence="2">The sequence shown here is derived from an EMBL/GenBank/DDBJ whole genome shotgun (WGS) entry which is preliminary data.</text>
</comment>
<evidence type="ECO:0000259" key="1">
    <source>
        <dbReference type="Pfam" id="PF07969"/>
    </source>
</evidence>
<dbReference type="GO" id="GO:0016814">
    <property type="term" value="F:hydrolase activity, acting on carbon-nitrogen (but not peptide) bonds, in cyclic amidines"/>
    <property type="evidence" value="ECO:0007669"/>
    <property type="project" value="TreeGrafter"/>
</dbReference>
<dbReference type="PANTHER" id="PTHR32027:SF9">
    <property type="entry name" value="BLL3847 PROTEIN"/>
    <property type="match status" value="1"/>
</dbReference>
<evidence type="ECO:0000313" key="3">
    <source>
        <dbReference type="Proteomes" id="UP001144313"/>
    </source>
</evidence>
<evidence type="ECO:0000313" key="2">
    <source>
        <dbReference type="EMBL" id="GLI40480.1"/>
    </source>
</evidence>
<dbReference type="InterPro" id="IPR032466">
    <property type="entry name" value="Metal_Hydrolase"/>
</dbReference>
<reference evidence="2" key="1">
    <citation type="submission" date="2022-12" db="EMBL/GenBank/DDBJ databases">
        <title>Reference genome sequencing for broad-spectrum identification of bacterial and archaeal isolates by mass spectrometry.</title>
        <authorList>
            <person name="Sekiguchi Y."/>
            <person name="Tourlousse D.M."/>
        </authorList>
    </citation>
    <scope>NUCLEOTIDE SEQUENCE</scope>
    <source>
        <strain evidence="2">LLR39Z86</strain>
    </source>
</reference>